<name>A0A410P6A4_VELA1</name>
<proteinExistence type="predicted"/>
<dbReference type="Proteomes" id="UP000287243">
    <property type="component" value="Chromosome"/>
</dbReference>
<dbReference type="KEGG" id="vai:BU251_08285"/>
<dbReference type="Pfam" id="PF18306">
    <property type="entry name" value="LDcluster4"/>
    <property type="match status" value="1"/>
</dbReference>
<gene>
    <name evidence="1" type="ORF">BU251_08285</name>
</gene>
<evidence type="ECO:0000313" key="1">
    <source>
        <dbReference type="EMBL" id="QAT17717.1"/>
    </source>
</evidence>
<sequence length="122" mass="12280">MSLNKSGNKRLIIAVVGGHACDAKVEGISIKLGELLAKVGAIIVTGGLKGVMEAVSRGAKNGGGLTIGILPSEDKNAANPFIDIPIPTGLGYTRNTIVAGCADAVIALPGKYGTLSEIAFAH</sequence>
<dbReference type="NCBIfam" id="TIGR00725">
    <property type="entry name" value="TIGR00725 family protein"/>
    <property type="match status" value="1"/>
</dbReference>
<dbReference type="InterPro" id="IPR005268">
    <property type="entry name" value="CHP00725"/>
</dbReference>
<accession>A0A410P6A4</accession>
<dbReference type="PANTHER" id="PTHR43393:SF3">
    <property type="entry name" value="LYSINE DECARBOXYLASE-LIKE PROTEIN"/>
    <property type="match status" value="1"/>
</dbReference>
<dbReference type="Gene3D" id="3.40.50.450">
    <property type="match status" value="1"/>
</dbReference>
<organism evidence="1 2">
    <name type="scientific">Velamenicoccus archaeovorus</name>
    <dbReference type="NCBI Taxonomy" id="1930593"/>
    <lineage>
        <taxon>Bacteria</taxon>
        <taxon>Pseudomonadati</taxon>
        <taxon>Candidatus Omnitrophota</taxon>
        <taxon>Candidatus Velamenicoccus</taxon>
    </lineage>
</organism>
<dbReference type="OrthoDB" id="9794039at2"/>
<dbReference type="InterPro" id="IPR052341">
    <property type="entry name" value="LOG_family_nucleotidases"/>
</dbReference>
<protein>
    <submittedName>
        <fullName evidence="1">TIGR00725 family protein</fullName>
    </submittedName>
</protein>
<dbReference type="AlphaFoldDB" id="A0A410P6A4"/>
<dbReference type="EMBL" id="CP019384">
    <property type="protein sequence ID" value="QAT17717.1"/>
    <property type="molecule type" value="Genomic_DNA"/>
</dbReference>
<dbReference type="SUPFAM" id="SSF102405">
    <property type="entry name" value="MCP/YpsA-like"/>
    <property type="match status" value="1"/>
</dbReference>
<dbReference type="GO" id="GO:0005829">
    <property type="term" value="C:cytosol"/>
    <property type="evidence" value="ECO:0007669"/>
    <property type="project" value="TreeGrafter"/>
</dbReference>
<evidence type="ECO:0000313" key="2">
    <source>
        <dbReference type="Proteomes" id="UP000287243"/>
    </source>
</evidence>
<dbReference type="PANTHER" id="PTHR43393">
    <property type="entry name" value="CYTOKININ RIBOSIDE 5'-MONOPHOSPHATE PHOSPHORIBOHYDROLASE"/>
    <property type="match status" value="1"/>
</dbReference>
<dbReference type="InterPro" id="IPR041164">
    <property type="entry name" value="LDcluster4"/>
</dbReference>
<keyword evidence="2" id="KW-1185">Reference proteome</keyword>
<dbReference type="RefSeq" id="WP_128700683.1">
    <property type="nucleotide sequence ID" value="NZ_CP019384.1"/>
</dbReference>
<reference evidence="1 2" key="1">
    <citation type="submission" date="2017-01" db="EMBL/GenBank/DDBJ databases">
        <title>First insights into the biology of 'candidatus Vampirococcus archaeovorus'.</title>
        <authorList>
            <person name="Kizina J."/>
            <person name="Jordan S."/>
            <person name="Stueber K."/>
            <person name="Reinhardt R."/>
            <person name="Harder J."/>
        </authorList>
    </citation>
    <scope>NUCLEOTIDE SEQUENCE [LARGE SCALE GENOMIC DNA]</scope>
    <source>
        <strain evidence="1 2">LiM</strain>
    </source>
</reference>